<accession>A0AAV4NUN5</accession>
<proteinExistence type="predicted"/>
<protein>
    <submittedName>
        <fullName evidence="2">Uncharacterized protein</fullName>
    </submittedName>
</protein>
<name>A0AAV4NUN5_CAEEX</name>
<dbReference type="AlphaFoldDB" id="A0AAV4NUN5"/>
<evidence type="ECO:0000313" key="3">
    <source>
        <dbReference type="Proteomes" id="UP001054945"/>
    </source>
</evidence>
<gene>
    <name evidence="2" type="ORF">CEXT_210091</name>
</gene>
<feature type="compositionally biased region" description="Polar residues" evidence="1">
    <location>
        <begin position="1"/>
        <end position="13"/>
    </location>
</feature>
<evidence type="ECO:0000313" key="2">
    <source>
        <dbReference type="EMBL" id="GIX88577.1"/>
    </source>
</evidence>
<dbReference type="EMBL" id="BPLR01021337">
    <property type="protein sequence ID" value="GIX88577.1"/>
    <property type="molecule type" value="Genomic_DNA"/>
</dbReference>
<organism evidence="2 3">
    <name type="scientific">Caerostris extrusa</name>
    <name type="common">Bark spider</name>
    <name type="synonym">Caerostris bankana</name>
    <dbReference type="NCBI Taxonomy" id="172846"/>
    <lineage>
        <taxon>Eukaryota</taxon>
        <taxon>Metazoa</taxon>
        <taxon>Ecdysozoa</taxon>
        <taxon>Arthropoda</taxon>
        <taxon>Chelicerata</taxon>
        <taxon>Arachnida</taxon>
        <taxon>Araneae</taxon>
        <taxon>Araneomorphae</taxon>
        <taxon>Entelegynae</taxon>
        <taxon>Araneoidea</taxon>
        <taxon>Araneidae</taxon>
        <taxon>Caerostris</taxon>
    </lineage>
</organism>
<feature type="region of interest" description="Disordered" evidence="1">
    <location>
        <begin position="1"/>
        <end position="25"/>
    </location>
</feature>
<dbReference type="Proteomes" id="UP001054945">
    <property type="component" value="Unassembled WGS sequence"/>
</dbReference>
<keyword evidence="3" id="KW-1185">Reference proteome</keyword>
<reference evidence="2 3" key="1">
    <citation type="submission" date="2021-06" db="EMBL/GenBank/DDBJ databases">
        <title>Caerostris extrusa draft genome.</title>
        <authorList>
            <person name="Kono N."/>
            <person name="Arakawa K."/>
        </authorList>
    </citation>
    <scope>NUCLEOTIDE SEQUENCE [LARGE SCALE GENOMIC DNA]</scope>
</reference>
<evidence type="ECO:0000256" key="1">
    <source>
        <dbReference type="SAM" id="MobiDB-lite"/>
    </source>
</evidence>
<comment type="caution">
    <text evidence="2">The sequence shown here is derived from an EMBL/GenBank/DDBJ whole genome shotgun (WGS) entry which is preliminary data.</text>
</comment>
<sequence length="118" mass="13750">MGAKGQSVSQLAPQATRRATRRNDDSGSYWLCRPERSRKKTLLQKIDWKYFSQLRNESEEWFDDLTFNSNITIFFTNITIISRLIAVDYDSKRSVKTKDNVHTGDLVLLVKDNLPNHK</sequence>